<feature type="non-terminal residue" evidence="2">
    <location>
        <position position="102"/>
    </location>
</feature>
<reference evidence="2" key="1">
    <citation type="submission" date="2023-04" db="EMBL/GenBank/DDBJ databases">
        <title>Chromosome-level genome of Chaenocephalus aceratus.</title>
        <authorList>
            <person name="Park H."/>
        </authorList>
    </citation>
    <scope>NUCLEOTIDE SEQUENCE</scope>
    <source>
        <strain evidence="2">DE</strain>
        <tissue evidence="2">Muscle</tissue>
    </source>
</reference>
<dbReference type="Proteomes" id="UP001228049">
    <property type="component" value="Unassembled WGS sequence"/>
</dbReference>
<dbReference type="AlphaFoldDB" id="A0AAD9BP49"/>
<dbReference type="EMBL" id="JASDAP010000021">
    <property type="protein sequence ID" value="KAK1885578.1"/>
    <property type="molecule type" value="Genomic_DNA"/>
</dbReference>
<organism evidence="2 3">
    <name type="scientific">Dissostichus eleginoides</name>
    <name type="common">Patagonian toothfish</name>
    <name type="synonym">Dissostichus amissus</name>
    <dbReference type="NCBI Taxonomy" id="100907"/>
    <lineage>
        <taxon>Eukaryota</taxon>
        <taxon>Metazoa</taxon>
        <taxon>Chordata</taxon>
        <taxon>Craniata</taxon>
        <taxon>Vertebrata</taxon>
        <taxon>Euteleostomi</taxon>
        <taxon>Actinopterygii</taxon>
        <taxon>Neopterygii</taxon>
        <taxon>Teleostei</taxon>
        <taxon>Neoteleostei</taxon>
        <taxon>Acanthomorphata</taxon>
        <taxon>Eupercaria</taxon>
        <taxon>Perciformes</taxon>
        <taxon>Notothenioidei</taxon>
        <taxon>Nototheniidae</taxon>
        <taxon>Dissostichus</taxon>
    </lineage>
</organism>
<feature type="compositionally biased region" description="Basic and acidic residues" evidence="1">
    <location>
        <begin position="13"/>
        <end position="31"/>
    </location>
</feature>
<name>A0AAD9BP49_DISEL</name>
<evidence type="ECO:0000313" key="3">
    <source>
        <dbReference type="Proteomes" id="UP001228049"/>
    </source>
</evidence>
<keyword evidence="3" id="KW-1185">Reference proteome</keyword>
<sequence length="102" mass="11465">VLERRCSFFNSDLSDHTNKKPERKDEAKRLSSDMQTHKLRSAVSFTLTPVYEDSLRLCFLSHGAEPLFSFISHPLAHHSAVGNVKQDVTGPSCDTPSTFQTE</sequence>
<accession>A0AAD9BP49</accession>
<evidence type="ECO:0000256" key="1">
    <source>
        <dbReference type="SAM" id="MobiDB-lite"/>
    </source>
</evidence>
<evidence type="ECO:0000313" key="2">
    <source>
        <dbReference type="EMBL" id="KAK1885578.1"/>
    </source>
</evidence>
<feature type="non-terminal residue" evidence="2">
    <location>
        <position position="1"/>
    </location>
</feature>
<comment type="caution">
    <text evidence="2">The sequence shown here is derived from an EMBL/GenBank/DDBJ whole genome shotgun (WGS) entry which is preliminary data.</text>
</comment>
<protein>
    <submittedName>
        <fullName evidence="2">Protein TIC 214</fullName>
    </submittedName>
</protein>
<feature type="region of interest" description="Disordered" evidence="1">
    <location>
        <begin position="13"/>
        <end position="33"/>
    </location>
</feature>
<gene>
    <name evidence="2" type="ORF">KUDE01_031772</name>
</gene>
<proteinExistence type="predicted"/>